<reference evidence="11" key="1">
    <citation type="submission" date="2023-05" db="EMBL/GenBank/DDBJ databases">
        <authorList>
            <person name="Huff M."/>
        </authorList>
    </citation>
    <scope>NUCLEOTIDE SEQUENCE</scope>
</reference>
<evidence type="ECO:0000313" key="12">
    <source>
        <dbReference type="Proteomes" id="UP000834106"/>
    </source>
</evidence>
<proteinExistence type="inferred from homology"/>
<protein>
    <recommendedName>
        <fullName evidence="13">Aluminum-activated malate transporter</fullName>
    </recommendedName>
</protein>
<keyword evidence="7 9" id="KW-0472">Membrane</keyword>
<feature type="transmembrane region" description="Helical" evidence="9">
    <location>
        <begin position="26"/>
        <end position="45"/>
    </location>
</feature>
<dbReference type="Proteomes" id="UP000834106">
    <property type="component" value="Chromosome 16"/>
</dbReference>
<keyword evidence="5 9" id="KW-1133">Transmembrane helix</keyword>
<dbReference type="PANTHER" id="PTHR31086">
    <property type="entry name" value="ALUMINUM-ACTIVATED MALATE TRANSPORTER 10"/>
    <property type="match status" value="1"/>
</dbReference>
<feature type="transmembrane region" description="Helical" evidence="9">
    <location>
        <begin position="111"/>
        <end position="133"/>
    </location>
</feature>
<gene>
    <name evidence="11" type="ORF">FPE_LOCUS25738</name>
</gene>
<evidence type="ECO:0000256" key="9">
    <source>
        <dbReference type="SAM" id="Phobius"/>
    </source>
</evidence>
<keyword evidence="10" id="KW-0732">Signal</keyword>
<organism evidence="11 12">
    <name type="scientific">Fraxinus pennsylvanica</name>
    <dbReference type="NCBI Taxonomy" id="56036"/>
    <lineage>
        <taxon>Eukaryota</taxon>
        <taxon>Viridiplantae</taxon>
        <taxon>Streptophyta</taxon>
        <taxon>Embryophyta</taxon>
        <taxon>Tracheophyta</taxon>
        <taxon>Spermatophyta</taxon>
        <taxon>Magnoliopsida</taxon>
        <taxon>eudicotyledons</taxon>
        <taxon>Gunneridae</taxon>
        <taxon>Pentapetalae</taxon>
        <taxon>asterids</taxon>
        <taxon>lamiids</taxon>
        <taxon>Lamiales</taxon>
        <taxon>Oleaceae</taxon>
        <taxon>Oleeae</taxon>
        <taxon>Fraxinus</taxon>
    </lineage>
</organism>
<keyword evidence="12" id="KW-1185">Reference proteome</keyword>
<evidence type="ECO:0000313" key="11">
    <source>
        <dbReference type="EMBL" id="CAI9778308.1"/>
    </source>
</evidence>
<evidence type="ECO:0000256" key="7">
    <source>
        <dbReference type="ARBA" id="ARBA00023136"/>
    </source>
</evidence>
<evidence type="ECO:0000256" key="6">
    <source>
        <dbReference type="ARBA" id="ARBA00023065"/>
    </source>
</evidence>
<evidence type="ECO:0000256" key="1">
    <source>
        <dbReference type="ARBA" id="ARBA00004141"/>
    </source>
</evidence>
<evidence type="ECO:0000256" key="10">
    <source>
        <dbReference type="SAM" id="SignalP"/>
    </source>
</evidence>
<evidence type="ECO:0000256" key="5">
    <source>
        <dbReference type="ARBA" id="ARBA00022989"/>
    </source>
</evidence>
<evidence type="ECO:0000256" key="3">
    <source>
        <dbReference type="ARBA" id="ARBA00022448"/>
    </source>
</evidence>
<evidence type="ECO:0000256" key="8">
    <source>
        <dbReference type="ARBA" id="ARBA00023303"/>
    </source>
</evidence>
<name>A0AAD1ZZ85_9LAMI</name>
<keyword evidence="6" id="KW-0406">Ion transport</keyword>
<sequence length="380" mass="41629">MWAIATVLLVFEFSVGATIGKCLNRGLATLVASALALGALHLASIPGKHAEPILIGMFVFVQAVASTFIRFLPKVKASYDYGMLIFILTFCLVSISGIRTNEIFKLACMRLLTIFVGASTSLLVSIFVCPVWASEDLHKLVAQNIENLGNFLEAFADEFSNKSSSITKSQNDGSFLSGLNSVLDSKNNEETLANFASWEPMHGQFAYRHPWEQYLKIGNLTRQCASRLEALRGYLNSKIQAPEEINEIVQEALSEMSSESGKALKQLARAIETMTKPLSPNLRVENLKIELKNQKSLLKSNCYLLQVIPVAGVASLLIDIAICVENIGDAINELASCAKFKSPDPNELGEESKKEYRIDILVNESSVANQEAQSSVQARS</sequence>
<keyword evidence="8" id="KW-0407">Ion channel</keyword>
<dbReference type="AlphaFoldDB" id="A0AAD1ZZ85"/>
<evidence type="ECO:0000256" key="4">
    <source>
        <dbReference type="ARBA" id="ARBA00022692"/>
    </source>
</evidence>
<dbReference type="GO" id="GO:0016020">
    <property type="term" value="C:membrane"/>
    <property type="evidence" value="ECO:0007669"/>
    <property type="project" value="UniProtKB-SubCell"/>
</dbReference>
<evidence type="ECO:0008006" key="13">
    <source>
        <dbReference type="Google" id="ProtNLM"/>
    </source>
</evidence>
<dbReference type="EMBL" id="OU503051">
    <property type="protein sequence ID" value="CAI9778308.1"/>
    <property type="molecule type" value="Genomic_DNA"/>
</dbReference>
<dbReference type="GO" id="GO:0034220">
    <property type="term" value="P:monoatomic ion transmembrane transport"/>
    <property type="evidence" value="ECO:0007669"/>
    <property type="project" value="UniProtKB-KW"/>
</dbReference>
<feature type="signal peptide" evidence="10">
    <location>
        <begin position="1"/>
        <end position="17"/>
    </location>
</feature>
<evidence type="ECO:0000256" key="2">
    <source>
        <dbReference type="ARBA" id="ARBA00007079"/>
    </source>
</evidence>
<dbReference type="GO" id="GO:0015743">
    <property type="term" value="P:malate transport"/>
    <property type="evidence" value="ECO:0007669"/>
    <property type="project" value="InterPro"/>
</dbReference>
<comment type="subcellular location">
    <subcellularLocation>
        <location evidence="1">Membrane</location>
        <topology evidence="1">Multi-pass membrane protein</topology>
    </subcellularLocation>
</comment>
<feature type="transmembrane region" description="Helical" evidence="9">
    <location>
        <begin position="52"/>
        <end position="69"/>
    </location>
</feature>
<keyword evidence="4 9" id="KW-0812">Transmembrane</keyword>
<accession>A0AAD1ZZ85</accession>
<feature type="chain" id="PRO_5042012160" description="Aluminum-activated malate transporter" evidence="10">
    <location>
        <begin position="18"/>
        <end position="380"/>
    </location>
</feature>
<keyword evidence="3" id="KW-0813">Transport</keyword>
<feature type="transmembrane region" description="Helical" evidence="9">
    <location>
        <begin position="81"/>
        <end position="99"/>
    </location>
</feature>
<comment type="similarity">
    <text evidence="2">Belongs to the aromatic acid exporter (TC 2.A.85) family.</text>
</comment>
<dbReference type="InterPro" id="IPR020966">
    <property type="entry name" value="ALMT"/>
</dbReference>
<dbReference type="Pfam" id="PF11744">
    <property type="entry name" value="ALMT"/>
    <property type="match status" value="1"/>
</dbReference>